<accession>A0A0W0FAZ6</accession>
<proteinExistence type="predicted"/>
<evidence type="ECO:0000313" key="3">
    <source>
        <dbReference type="Proteomes" id="UP000054988"/>
    </source>
</evidence>
<dbReference type="eggNOG" id="ENOG502T0B8">
    <property type="taxonomic scope" value="Eukaryota"/>
</dbReference>
<gene>
    <name evidence="2" type="ORF">WG66_13909</name>
</gene>
<organism evidence="2 3">
    <name type="scientific">Moniliophthora roreri</name>
    <name type="common">Frosty pod rot fungus</name>
    <name type="synonym">Monilia roreri</name>
    <dbReference type="NCBI Taxonomy" id="221103"/>
    <lineage>
        <taxon>Eukaryota</taxon>
        <taxon>Fungi</taxon>
        <taxon>Dikarya</taxon>
        <taxon>Basidiomycota</taxon>
        <taxon>Agaricomycotina</taxon>
        <taxon>Agaricomycetes</taxon>
        <taxon>Agaricomycetidae</taxon>
        <taxon>Agaricales</taxon>
        <taxon>Marasmiineae</taxon>
        <taxon>Marasmiaceae</taxon>
        <taxon>Moniliophthora</taxon>
    </lineage>
</organism>
<evidence type="ECO:0000256" key="1">
    <source>
        <dbReference type="SAM" id="SignalP"/>
    </source>
</evidence>
<name>A0A0W0FAZ6_MONRR</name>
<dbReference type="InterPro" id="IPR045469">
    <property type="entry name" value="Nis1"/>
</dbReference>
<sequence>MKCFTAVLSFILAATTTVAQRANIAVPTMGSNVQAGSTINVEVDRPSFASSAVEVAIVLGIRSCSTMPCHDPEEWFGPAIILYNGPYNPQYSLPPGVPHQNFTVQIPGDIAKGTAQIILAHFNLVGASLGATLQYDSVSVNII</sequence>
<keyword evidence="1" id="KW-0732">Signal</keyword>
<comment type="caution">
    <text evidence="2">The sequence shown here is derived from an EMBL/GenBank/DDBJ whole genome shotgun (WGS) entry which is preliminary data.</text>
</comment>
<evidence type="ECO:0000313" key="2">
    <source>
        <dbReference type="EMBL" id="KTB33503.1"/>
    </source>
</evidence>
<dbReference type="EMBL" id="LATX01002169">
    <property type="protein sequence ID" value="KTB33503.1"/>
    <property type="molecule type" value="Genomic_DNA"/>
</dbReference>
<dbReference type="Pfam" id="PF19271">
    <property type="entry name" value="Nis1"/>
    <property type="match status" value="1"/>
</dbReference>
<feature type="signal peptide" evidence="1">
    <location>
        <begin position="1"/>
        <end position="19"/>
    </location>
</feature>
<protein>
    <submittedName>
        <fullName evidence="2">Uncharacterized protein</fullName>
    </submittedName>
</protein>
<reference evidence="2 3" key="1">
    <citation type="submission" date="2015-12" db="EMBL/GenBank/DDBJ databases">
        <title>Draft genome sequence of Moniliophthora roreri, the causal agent of frosty pod rot of cacao.</title>
        <authorList>
            <person name="Aime M.C."/>
            <person name="Diaz-Valderrama J.R."/>
            <person name="Kijpornyongpan T."/>
            <person name="Phillips-Mora W."/>
        </authorList>
    </citation>
    <scope>NUCLEOTIDE SEQUENCE [LARGE SCALE GENOMIC DNA]</scope>
    <source>
        <strain evidence="2 3">MCA 2952</strain>
    </source>
</reference>
<dbReference type="AlphaFoldDB" id="A0A0W0FAZ6"/>
<feature type="chain" id="PRO_5006901635" evidence="1">
    <location>
        <begin position="20"/>
        <end position="143"/>
    </location>
</feature>
<dbReference type="Proteomes" id="UP000054988">
    <property type="component" value="Unassembled WGS sequence"/>
</dbReference>